<gene>
    <name evidence="2" type="ORF">A6A05_16975</name>
</gene>
<dbReference type="Proteomes" id="UP000078543">
    <property type="component" value="Unassembled WGS sequence"/>
</dbReference>
<dbReference type="Gene3D" id="2.60.120.10">
    <property type="entry name" value="Jelly Rolls"/>
    <property type="match status" value="1"/>
</dbReference>
<evidence type="ECO:0000259" key="1">
    <source>
        <dbReference type="PROSITE" id="PS50042"/>
    </source>
</evidence>
<dbReference type="Pfam" id="PF00027">
    <property type="entry name" value="cNMP_binding"/>
    <property type="match status" value="1"/>
</dbReference>
<dbReference type="InterPro" id="IPR000595">
    <property type="entry name" value="cNMP-bd_dom"/>
</dbReference>
<dbReference type="RefSeq" id="WP_082911056.1">
    <property type="nucleotide sequence ID" value="NZ_LWQU01000187.1"/>
</dbReference>
<dbReference type="PROSITE" id="PS50042">
    <property type="entry name" value="CNMP_BINDING_3"/>
    <property type="match status" value="1"/>
</dbReference>
<proteinExistence type="predicted"/>
<accession>A0A178MAK6</accession>
<dbReference type="OrthoDB" id="571714at2"/>
<dbReference type="EMBL" id="LWQU01000187">
    <property type="protein sequence ID" value="OAN45217.1"/>
    <property type="molecule type" value="Genomic_DNA"/>
</dbReference>
<reference evidence="2 3" key="1">
    <citation type="submission" date="2016-04" db="EMBL/GenBank/DDBJ databases">
        <title>Draft genome sequence of freshwater magnetotactic bacteria Magnetospirillum marisnigri SP-1 and Magnetospirillum moscoviense BB-1.</title>
        <authorList>
            <person name="Koziaeva V."/>
            <person name="Dziuba M.V."/>
            <person name="Ivanov T.M."/>
            <person name="Kuznetsov B."/>
            <person name="Grouzdev D.S."/>
        </authorList>
    </citation>
    <scope>NUCLEOTIDE SEQUENCE [LARGE SCALE GENOMIC DNA]</scope>
    <source>
        <strain evidence="2 3">BB-1</strain>
    </source>
</reference>
<sequence length="188" mass="20023">MSNLALPLLNAVPGRAVRLSAGQTLFSAGQAPEALYRVDKGGIRLVRDGACLHLARAGALFGESGLFAQVWDCTAIAENAATVTAFPRHGLLLVLKAHPDLAVGFAAWMAARLDQARSDAEILRLKGADQRILAAIALAGGRLELDCPLLAWAGQLGLTHEALYRTVKRLVAQGRIDRIGRRGFRIIG</sequence>
<dbReference type="InterPro" id="IPR014710">
    <property type="entry name" value="RmlC-like_jellyroll"/>
</dbReference>
<protein>
    <recommendedName>
        <fullName evidence="1">Cyclic nucleotide-binding domain-containing protein</fullName>
    </recommendedName>
</protein>
<dbReference type="InterPro" id="IPR018490">
    <property type="entry name" value="cNMP-bd_dom_sf"/>
</dbReference>
<keyword evidence="3" id="KW-1185">Reference proteome</keyword>
<dbReference type="SMART" id="SM00100">
    <property type="entry name" value="cNMP"/>
    <property type="match status" value="1"/>
</dbReference>
<dbReference type="SUPFAM" id="SSF51206">
    <property type="entry name" value="cAMP-binding domain-like"/>
    <property type="match status" value="1"/>
</dbReference>
<evidence type="ECO:0000313" key="2">
    <source>
        <dbReference type="EMBL" id="OAN45217.1"/>
    </source>
</evidence>
<dbReference type="STRING" id="1437059.A6A05_16975"/>
<evidence type="ECO:0000313" key="3">
    <source>
        <dbReference type="Proteomes" id="UP000078543"/>
    </source>
</evidence>
<feature type="domain" description="Cyclic nucleotide-binding" evidence="1">
    <location>
        <begin position="8"/>
        <end position="85"/>
    </location>
</feature>
<organism evidence="2 3">
    <name type="scientific">Magnetospirillum moscoviense</name>
    <dbReference type="NCBI Taxonomy" id="1437059"/>
    <lineage>
        <taxon>Bacteria</taxon>
        <taxon>Pseudomonadati</taxon>
        <taxon>Pseudomonadota</taxon>
        <taxon>Alphaproteobacteria</taxon>
        <taxon>Rhodospirillales</taxon>
        <taxon>Rhodospirillaceae</taxon>
        <taxon>Magnetospirillum</taxon>
    </lineage>
</organism>
<dbReference type="CDD" id="cd00038">
    <property type="entry name" value="CAP_ED"/>
    <property type="match status" value="1"/>
</dbReference>
<dbReference type="AlphaFoldDB" id="A0A178MAK6"/>
<name>A0A178MAK6_9PROT</name>
<comment type="caution">
    <text evidence="2">The sequence shown here is derived from an EMBL/GenBank/DDBJ whole genome shotgun (WGS) entry which is preliminary data.</text>
</comment>